<evidence type="ECO:0000313" key="2">
    <source>
        <dbReference type="Proteomes" id="UP000591131"/>
    </source>
</evidence>
<feature type="non-terminal residue" evidence="1">
    <location>
        <position position="1"/>
    </location>
</feature>
<dbReference type="Proteomes" id="UP000591131">
    <property type="component" value="Unassembled WGS sequence"/>
</dbReference>
<comment type="caution">
    <text evidence="1">The sequence shown here is derived from an EMBL/GenBank/DDBJ whole genome shotgun (WGS) entry which is preliminary data.</text>
</comment>
<keyword evidence="2" id="KW-1185">Reference proteome</keyword>
<name>A0A7J6KIU3_PERCH</name>
<proteinExistence type="predicted"/>
<dbReference type="EMBL" id="JAAPAO010003397">
    <property type="protein sequence ID" value="KAF4646491.1"/>
    <property type="molecule type" value="Genomic_DNA"/>
</dbReference>
<feature type="non-terminal residue" evidence="1">
    <location>
        <position position="135"/>
    </location>
</feature>
<protein>
    <submittedName>
        <fullName evidence="1">Uncharacterized protein</fullName>
    </submittedName>
</protein>
<evidence type="ECO:0000313" key="1">
    <source>
        <dbReference type="EMBL" id="KAF4646491.1"/>
    </source>
</evidence>
<dbReference type="AlphaFoldDB" id="A0A7J6KIU3"/>
<gene>
    <name evidence="1" type="ORF">FOL47_006097</name>
</gene>
<accession>A0A7J6KIU3</accession>
<reference evidence="1 2" key="1">
    <citation type="submission" date="2020-04" db="EMBL/GenBank/DDBJ databases">
        <title>Perkinsus chesapeaki whole genome sequence.</title>
        <authorList>
            <person name="Bogema D.R."/>
        </authorList>
    </citation>
    <scope>NUCLEOTIDE SEQUENCE [LARGE SCALE GENOMIC DNA]</scope>
    <source>
        <strain evidence="1">ATCC PRA-425</strain>
    </source>
</reference>
<organism evidence="1 2">
    <name type="scientific">Perkinsus chesapeaki</name>
    <name type="common">Clam parasite</name>
    <name type="synonym">Perkinsus andrewsi</name>
    <dbReference type="NCBI Taxonomy" id="330153"/>
    <lineage>
        <taxon>Eukaryota</taxon>
        <taxon>Sar</taxon>
        <taxon>Alveolata</taxon>
        <taxon>Perkinsozoa</taxon>
        <taxon>Perkinsea</taxon>
        <taxon>Perkinsida</taxon>
        <taxon>Perkinsidae</taxon>
        <taxon>Perkinsus</taxon>
    </lineage>
</organism>
<sequence length="135" mass="14883">VLQFLSENFDNGKDVSLPFEIDVGIDLGFEGDLNPSGVFPKADVGKKSGGDVDPFNEFPRPQLRRGNYFSAPDAVSAINSVIDEELHLGRIRELSLSEASHPERFFSRLAAVPKGKLASDGVTKLYRLVEDFKRS</sequence>